<dbReference type="EMBL" id="VWKO01000087">
    <property type="protein sequence ID" value="KAA4030401.1"/>
    <property type="molecule type" value="Genomic_DNA"/>
</dbReference>
<feature type="non-terminal residue" evidence="1">
    <location>
        <position position="382"/>
    </location>
</feature>
<organism evidence="1">
    <name type="scientific">Bacteroides ovatus</name>
    <dbReference type="NCBI Taxonomy" id="28116"/>
    <lineage>
        <taxon>Bacteria</taxon>
        <taxon>Pseudomonadati</taxon>
        <taxon>Bacteroidota</taxon>
        <taxon>Bacteroidia</taxon>
        <taxon>Bacteroidales</taxon>
        <taxon>Bacteroidaceae</taxon>
        <taxon>Bacteroides</taxon>
    </lineage>
</organism>
<reference evidence="1" key="1">
    <citation type="journal article" date="2019" name="Nat. Med.">
        <title>A library of human gut bacterial isolates paired with longitudinal multiomics data enables mechanistic microbiome research.</title>
        <authorList>
            <person name="Poyet M."/>
            <person name="Groussin M."/>
            <person name="Gibbons S.M."/>
            <person name="Avila-Pacheco J."/>
            <person name="Jiang X."/>
            <person name="Kearney S.M."/>
            <person name="Perrotta A.R."/>
            <person name="Berdy B."/>
            <person name="Zhao S."/>
            <person name="Lieberman T.D."/>
            <person name="Swanson P.K."/>
            <person name="Smith M."/>
            <person name="Roesemann S."/>
            <person name="Alexander J.E."/>
            <person name="Rich S.A."/>
            <person name="Livny J."/>
            <person name="Vlamakis H."/>
            <person name="Clish C."/>
            <person name="Bullock K."/>
            <person name="Deik A."/>
            <person name="Scott J."/>
            <person name="Pierce K.A."/>
            <person name="Xavier R.J."/>
            <person name="Alm E.J."/>
        </authorList>
    </citation>
    <scope>NUCLEOTIDE SEQUENCE</scope>
    <source>
        <strain evidence="1">BIOML-A147</strain>
    </source>
</reference>
<comment type="caution">
    <text evidence="1">The sequence shown here is derived from an EMBL/GenBank/DDBJ whole genome shotgun (WGS) entry which is preliminary data.</text>
</comment>
<accession>A0A641S3C3</accession>
<dbReference type="AlphaFoldDB" id="A0A641S3C3"/>
<protein>
    <submittedName>
        <fullName evidence="1">Uncharacterized protein</fullName>
    </submittedName>
</protein>
<evidence type="ECO:0000313" key="1">
    <source>
        <dbReference type="EMBL" id="KAA4030401.1"/>
    </source>
</evidence>
<proteinExistence type="predicted"/>
<name>A0A641S3C3_BACOV</name>
<dbReference type="PROSITE" id="PS51257">
    <property type="entry name" value="PROKAR_LIPOPROTEIN"/>
    <property type="match status" value="1"/>
</dbReference>
<gene>
    <name evidence="1" type="ORF">F3D60_13715</name>
</gene>
<sequence>MKGIYNNILASCLIGIILFSGCSVTKHLPEGEVLYTGGKTVVENKSATPVGETALTEIDAALDKTPSTKMLGGLLPIPFKMWMYNDFVKYKKGFGKWMFNRLAANPPVFISTVNPEIRIKVATNLLRDYGYFNGKVTYETLVDKKDSLKASILYTVDMKNPYFIDTVYYQRFTPQTLRIMERGRRMSYISPGEQFNVVDLDEERTRISTLLRNRGYFYFRPDYMTYQADTTLVPGGHISLRLIPVPGLPAAAQRPYYVGDASVYLFGKNGEAPNDSMMYKNLNIHYYKKLQVRPNMLYRWLNYQQFVRNAQMRASNRTRLYSQYRQEQVQEKLSQLGIFSYLDLQYAPKDTTAVCDTLNVTMQATFAKPLDAELELNVVTKS</sequence>